<keyword evidence="6" id="KW-0819">tRNA processing</keyword>
<feature type="domain" description="SAM-dependent methyltransferase TRM5/TYW2-type" evidence="9">
    <location>
        <begin position="855"/>
        <end position="1221"/>
    </location>
</feature>
<proteinExistence type="predicted"/>
<keyword evidence="4" id="KW-0808">Transferase</keyword>
<dbReference type="Pfam" id="PF02676">
    <property type="entry name" value="TYW3"/>
    <property type="match status" value="1"/>
</dbReference>
<dbReference type="EMBL" id="DF157098">
    <property type="protein sequence ID" value="GAB65397.1"/>
    <property type="molecule type" value="Genomic_DNA"/>
</dbReference>
<feature type="region of interest" description="Disordered" evidence="8">
    <location>
        <begin position="327"/>
        <end position="368"/>
    </location>
</feature>
<dbReference type="InterPro" id="IPR003827">
    <property type="entry name" value="tRNA_yW-synthesising"/>
</dbReference>
<sequence length="1228" mass="140000">MHQNLREDSKTVKSILTECLGGVTTPPLPVSKEGEEDSLVVTSQWSPPSGGRGTLTRGKDPRGGLIWTDGDEDLTKMTPKRTPKETTKETPKRTTKKTTKIFFKFEPFIIHVKCANLVSALRLLKVAQMAGLKQSGLLNFNRYVTVAIRGSMRLEHYVEGARSLQEDSIVKLLDVCNGKMDQNLRQLVWFYHCYREKLSDEGHIRSGTSPVGGDSSLQWKLLSNEEDLDKLFVWGHDMFIEEGNIYLFGGFAKGVRSRELKIFDVGRKSLRTYETPLPALSYHCFFRLDSNYACVFGGRRSPKSCTSDVWLYDVRRNAWCAAEWRSSGEKSRGDGRGDSRVDSRVDLRGDPRGDSRGDSRSDGEDASRPCGRYRHACAFVRRYRKKEKEVYLFYVHGGVTEKNEVLNDLWVGKLTVQGHLSVGPTAIIEWERKHCSGRVKQEGEEVPSPFVKNHTMVYNKRRNLIHIVGGCSSPWAEGVHPSQSCVEDSMDRLHTYDLKKDCFFYVHCGVSEEDGQAAFPLNRFSHATCAWGHNDFVLMGGLNMHRTLNDVWFFRMKESKWYRLGVFPFHSMYVRAKIACEGDYLYVEVKTALERIGAFDKGRKIEVYKAGTASGNDENSFLVPVVEKIEKSKNYEQVRQFFPFEKIQLTKEGHIFYIYRSSHGRKEKTNLKQCLTNLFYSFANEKVKSYLSESERKLIVRASAKYEVIGGIVIFHYRHMGSVLRLYRRCVEGSASKYMEMGTGKYTRLRTLLKKCRRRKLISYVDALWLDVRDAFNRFRGGRRGGEDRRQPRLRLRCIKTFLKFSSLARRRTVLRGQSSLAQLGRAPPCRGKEKAPPCRGKEKACLFNHPWCSLTYVGRRAVKVDQLAKMKKQLKYLRDSEYGKKNNPRGKRIKTIAIYEHIEGVKRKNLIHLVLGRNTKTMHIENNVVYKLDLEKCMFCSGNGTEKERIKNLYLDRSNMVVSKEIVVDLFCGVGYFTLPLLKLVGEGKIKEYYACDINGDSLRLLRDAVKLNKMETSQLHLLRQNSFVVTKNAQLLRRCHRVLLGLLPHSVEAWCNAFQLLDGQVGGTLHIHGIGESVFQEQFVSRVCTYDYVRSVKGCSQSVVTNLSLAELVRHGLHVTEGSHSGGAPSVGQSCPRGEEATSGGGDKLGKTAKGPYRGNNVPTSLHFAQFVLLEIFKLALKDYLAHKTNWVISILHVERVKSYAPRVYHYVVDVRCTPEKCSSGE</sequence>
<accession>K6V8B9</accession>
<dbReference type="Gene3D" id="3.30.1960.10">
    <property type="entry name" value="tRNA wybutosine-synthesizing-like"/>
    <property type="match status" value="1"/>
</dbReference>
<dbReference type="InterPro" id="IPR056743">
    <property type="entry name" value="TRM5-TYW2-like_MTfase"/>
</dbReference>
<dbReference type="KEGG" id="pcy:PCYB_061290"/>
<evidence type="ECO:0000256" key="5">
    <source>
        <dbReference type="ARBA" id="ARBA00022691"/>
    </source>
</evidence>
<dbReference type="VEuPathDB" id="PlasmoDB:PCYB_061290"/>
<dbReference type="Gene3D" id="3.40.50.150">
    <property type="entry name" value="Vaccinia Virus protein VP39"/>
    <property type="match status" value="2"/>
</dbReference>
<name>K6V8B9_PLACD</name>
<evidence type="ECO:0000256" key="6">
    <source>
        <dbReference type="ARBA" id="ARBA00022694"/>
    </source>
</evidence>
<gene>
    <name evidence="10" type="ORF">PCYB_061290</name>
</gene>
<dbReference type="PhylomeDB" id="K6V8B9"/>
<evidence type="ECO:0000256" key="7">
    <source>
        <dbReference type="ARBA" id="ARBA00049202"/>
    </source>
</evidence>
<dbReference type="RefSeq" id="XP_004221344.1">
    <property type="nucleotide sequence ID" value="XM_004221296.1"/>
</dbReference>
<dbReference type="GO" id="GO:0031591">
    <property type="term" value="P:wybutosine biosynthetic process"/>
    <property type="evidence" value="ECO:0007669"/>
    <property type="project" value="TreeGrafter"/>
</dbReference>
<keyword evidence="5" id="KW-0949">S-adenosyl-L-methionine</keyword>
<dbReference type="EC" id="2.1.1.282" evidence="2"/>
<evidence type="ECO:0000259" key="9">
    <source>
        <dbReference type="PROSITE" id="PS51684"/>
    </source>
</evidence>
<organism evidence="10 11">
    <name type="scientific">Plasmodium cynomolgi (strain B)</name>
    <dbReference type="NCBI Taxonomy" id="1120755"/>
    <lineage>
        <taxon>Eukaryota</taxon>
        <taxon>Sar</taxon>
        <taxon>Alveolata</taxon>
        <taxon>Apicomplexa</taxon>
        <taxon>Aconoidasida</taxon>
        <taxon>Haemosporida</taxon>
        <taxon>Plasmodiidae</taxon>
        <taxon>Plasmodium</taxon>
        <taxon>Plasmodium (Plasmodium)</taxon>
    </lineage>
</organism>
<dbReference type="OMA" id="PCIYEIN"/>
<dbReference type="PROSITE" id="PS51684">
    <property type="entry name" value="SAM_MT_TRM5_TYW2"/>
    <property type="match status" value="1"/>
</dbReference>
<comment type="pathway">
    <text evidence="1">tRNA modification; wybutosine-tRNA(Phe) biosynthesis.</text>
</comment>
<dbReference type="Proteomes" id="UP000006319">
    <property type="component" value="Chromosome 6"/>
</dbReference>
<dbReference type="SUPFAM" id="SSF53335">
    <property type="entry name" value="S-adenosyl-L-methionine-dependent methyltransferases"/>
    <property type="match status" value="1"/>
</dbReference>
<evidence type="ECO:0000256" key="8">
    <source>
        <dbReference type="SAM" id="MobiDB-lite"/>
    </source>
</evidence>
<dbReference type="AlphaFoldDB" id="K6V8B9"/>
<protein>
    <recommendedName>
        <fullName evidence="2">tRNA(Phe) 7-[(3-amino-3-carboxypropyl)-4-demethylwyosine(37)-N(4)]-methyltransferase</fullName>
        <ecNumber evidence="2">2.1.1.282</ecNumber>
    </recommendedName>
</protein>
<dbReference type="SUPFAM" id="SSF111278">
    <property type="entry name" value="SSo0622-like"/>
    <property type="match status" value="1"/>
</dbReference>
<dbReference type="OrthoDB" id="408788at2759"/>
<dbReference type="GO" id="GO:0030488">
    <property type="term" value="P:tRNA methylation"/>
    <property type="evidence" value="ECO:0007669"/>
    <property type="project" value="TreeGrafter"/>
</dbReference>
<feature type="compositionally biased region" description="Basic and acidic residues" evidence="8">
    <location>
        <begin position="82"/>
        <end position="92"/>
    </location>
</feature>
<dbReference type="SUPFAM" id="SSF117281">
    <property type="entry name" value="Kelch motif"/>
    <property type="match status" value="1"/>
</dbReference>
<evidence type="ECO:0000256" key="3">
    <source>
        <dbReference type="ARBA" id="ARBA00022603"/>
    </source>
</evidence>
<dbReference type="Gene3D" id="2.120.10.80">
    <property type="entry name" value="Kelch-type beta propeller"/>
    <property type="match status" value="2"/>
</dbReference>
<dbReference type="UniPathway" id="UPA00375"/>
<dbReference type="GeneID" id="14691868"/>
<dbReference type="PANTHER" id="PTHR23245:SF31">
    <property type="entry name" value="TRNA WYBUTOSINE-SYNTHESIZING PROTEIN 3 HOMOLOG"/>
    <property type="match status" value="1"/>
</dbReference>
<dbReference type="InterPro" id="IPR015915">
    <property type="entry name" value="Kelch-typ_b-propeller"/>
</dbReference>
<dbReference type="InterPro" id="IPR030382">
    <property type="entry name" value="MeTrfase_TRM5/TYW2"/>
</dbReference>
<keyword evidence="11" id="KW-1185">Reference proteome</keyword>
<dbReference type="GO" id="GO:0005737">
    <property type="term" value="C:cytoplasm"/>
    <property type="evidence" value="ECO:0007669"/>
    <property type="project" value="TreeGrafter"/>
</dbReference>
<reference evidence="10 11" key="1">
    <citation type="journal article" date="2012" name="Nat. Genet.">
        <title>Plasmodium cynomolgi genome sequences provide insight into Plasmodium vivax and the monkey malaria clade.</title>
        <authorList>
            <person name="Tachibana S."/>
            <person name="Sullivan S.A."/>
            <person name="Kawai S."/>
            <person name="Nakamura S."/>
            <person name="Kim H.R."/>
            <person name="Goto N."/>
            <person name="Arisue N."/>
            <person name="Palacpac N.M.Q."/>
            <person name="Honma H."/>
            <person name="Yagi M."/>
            <person name="Tougan T."/>
            <person name="Katakai Y."/>
            <person name="Kaneko O."/>
            <person name="Mita T."/>
            <person name="Kita K."/>
            <person name="Yasutomi Y."/>
            <person name="Sutton P.L."/>
            <person name="Shakhbatyan R."/>
            <person name="Horii T."/>
            <person name="Yasunaga T."/>
            <person name="Barnwell J.W."/>
            <person name="Escalante A.A."/>
            <person name="Carlton J.M."/>
            <person name="Tanabe K."/>
        </authorList>
    </citation>
    <scope>NUCLEOTIDE SEQUENCE [LARGE SCALE GENOMIC DNA]</scope>
    <source>
        <strain evidence="10 11">B</strain>
    </source>
</reference>
<comment type="catalytic activity">
    <reaction evidence="7">
        <text>4-demethyl-7-[(3S)-3-amino-3-carboxypropyl]wyosine(37) in tRNA(Phe) + S-adenosyl-L-methionine = 7-[(3S)-3-amino-3-carboxypropyl]wyosine(37) in tRNA(Phe) + S-adenosyl-L-homocysteine + H(+)</text>
        <dbReference type="Rhea" id="RHEA:36635"/>
        <dbReference type="Rhea" id="RHEA-COMP:10378"/>
        <dbReference type="Rhea" id="RHEA-COMP:10379"/>
        <dbReference type="ChEBI" id="CHEBI:15378"/>
        <dbReference type="ChEBI" id="CHEBI:57856"/>
        <dbReference type="ChEBI" id="CHEBI:59789"/>
        <dbReference type="ChEBI" id="CHEBI:73543"/>
        <dbReference type="ChEBI" id="CHEBI:73550"/>
        <dbReference type="EC" id="2.1.1.282"/>
    </reaction>
</comment>
<dbReference type="GO" id="GO:0008175">
    <property type="term" value="F:tRNA methyltransferase activity"/>
    <property type="evidence" value="ECO:0007669"/>
    <property type="project" value="TreeGrafter"/>
</dbReference>
<feature type="non-terminal residue" evidence="10">
    <location>
        <position position="1228"/>
    </location>
</feature>
<feature type="region of interest" description="Disordered" evidence="8">
    <location>
        <begin position="23"/>
        <end position="93"/>
    </location>
</feature>
<dbReference type="PANTHER" id="PTHR23245">
    <property type="entry name" value="TRNA METHYLTRANSFERASE"/>
    <property type="match status" value="1"/>
</dbReference>
<feature type="compositionally biased region" description="Basic and acidic residues" evidence="8">
    <location>
        <begin position="327"/>
        <end position="367"/>
    </location>
</feature>
<evidence type="ECO:0000313" key="11">
    <source>
        <dbReference type="Proteomes" id="UP000006319"/>
    </source>
</evidence>
<dbReference type="InterPro" id="IPR029063">
    <property type="entry name" value="SAM-dependent_MTases_sf"/>
</dbReference>
<evidence type="ECO:0000256" key="4">
    <source>
        <dbReference type="ARBA" id="ARBA00022679"/>
    </source>
</evidence>
<dbReference type="CDD" id="cd02440">
    <property type="entry name" value="AdoMet_MTases"/>
    <property type="match status" value="1"/>
</dbReference>
<evidence type="ECO:0000313" key="10">
    <source>
        <dbReference type="EMBL" id="GAB65397.1"/>
    </source>
</evidence>
<feature type="region of interest" description="Disordered" evidence="8">
    <location>
        <begin position="1123"/>
        <end position="1157"/>
    </location>
</feature>
<dbReference type="Pfam" id="PF02475">
    <property type="entry name" value="TRM5-TYW2_MTfase"/>
    <property type="match status" value="1"/>
</dbReference>
<dbReference type="InterPro" id="IPR036602">
    <property type="entry name" value="tRNA_yW-synthesising-like_sf"/>
</dbReference>
<evidence type="ECO:0000256" key="1">
    <source>
        <dbReference type="ARBA" id="ARBA00004797"/>
    </source>
</evidence>
<dbReference type="eggNOG" id="KOG1227">
    <property type="taxonomic scope" value="Eukaryota"/>
</dbReference>
<keyword evidence="3" id="KW-0489">Methyltransferase</keyword>
<evidence type="ECO:0000256" key="2">
    <source>
        <dbReference type="ARBA" id="ARBA00012750"/>
    </source>
</evidence>